<dbReference type="PANTHER" id="PTHR10853:SF0">
    <property type="entry name" value="PROTEIN PELOTA HOMOLOG"/>
    <property type="match status" value="1"/>
</dbReference>
<evidence type="ECO:0000256" key="2">
    <source>
        <dbReference type="ARBA" id="ARBA00004496"/>
    </source>
</evidence>
<dbReference type="PANTHER" id="PTHR10853">
    <property type="entry name" value="PELOTA"/>
    <property type="match status" value="1"/>
</dbReference>
<dbReference type="Proteomes" id="UP000078348">
    <property type="component" value="Unassembled WGS sequence"/>
</dbReference>
<dbReference type="GO" id="GO:0071025">
    <property type="term" value="P:RNA surveillance"/>
    <property type="evidence" value="ECO:0007669"/>
    <property type="project" value="InterPro"/>
</dbReference>
<dbReference type="Gene3D" id="3.30.1330.30">
    <property type="match status" value="1"/>
</dbReference>
<dbReference type="InterPro" id="IPR029064">
    <property type="entry name" value="Ribosomal_eL30-like_sf"/>
</dbReference>
<dbReference type="InterPro" id="IPR058547">
    <property type="entry name" value="Pelota_N"/>
</dbReference>
<evidence type="ECO:0000313" key="9">
    <source>
        <dbReference type="Proteomes" id="UP000078348"/>
    </source>
</evidence>
<keyword evidence="5 6" id="KW-0479">Metal-binding</keyword>
<dbReference type="AlphaFoldDB" id="A0A196S517"/>
<dbReference type="Pfam" id="PF03464">
    <property type="entry name" value="eRF1_2"/>
    <property type="match status" value="1"/>
</dbReference>
<comment type="subcellular location">
    <subcellularLocation>
        <location evidence="2 6">Cytoplasm</location>
    </subcellularLocation>
</comment>
<dbReference type="GO" id="GO:0046872">
    <property type="term" value="F:metal ion binding"/>
    <property type="evidence" value="ECO:0007669"/>
    <property type="project" value="UniProtKB-KW"/>
</dbReference>
<comment type="caution">
    <text evidence="8">The sequence shown here is derived from an EMBL/GenBank/DDBJ whole genome shotgun (WGS) entry which is preliminary data.</text>
</comment>
<keyword evidence="9" id="KW-1185">Reference proteome</keyword>
<sequence>MKIEHNKINESTGEGSIRLTPEDEDDIWELYNLISKGDVITAKTARKVKYTSSSNVVTVTKKVLSLSLKVEKLDYDGEGESLRISGVNLQANDFVALGARHTFDIEERLPITLYKESWDEFYLEKLKEITNQSHNSEFYAVVLQDGLANICIIRNSMCIVKSKLEKMIPGKGHGGTSQSSKAMNSFFSMIYASVKKIINFSTAKVILLCSSGYLNEELLKYMDDESLKSDHVIHSNLSKFLCVHSTSGHVHALKEVLRDEKVIAQLNDTKFAEEIAVLEQFGNTFRLSPDKVAYGEKSVDYCIQQGAVAILLLSDKMIRGKSANARKRILRMIDEVKEAGGKSYLFSSLHPSGQQLNNLTGIAAILRFPIEEPFESSESSSDSE</sequence>
<keyword evidence="4 6" id="KW-0963">Cytoplasm</keyword>
<dbReference type="GO" id="GO:0005737">
    <property type="term" value="C:cytoplasm"/>
    <property type="evidence" value="ECO:0007669"/>
    <property type="project" value="UniProtKB-SubCell"/>
</dbReference>
<dbReference type="SUPFAM" id="SSF53137">
    <property type="entry name" value="Translational machinery components"/>
    <property type="match status" value="1"/>
</dbReference>
<proteinExistence type="inferred from homology"/>
<dbReference type="Gene3D" id="3.30.420.60">
    <property type="entry name" value="eRF1 domain 2"/>
    <property type="match status" value="1"/>
</dbReference>
<comment type="cofactor">
    <cofactor evidence="1 6">
        <name>a divalent metal cation</name>
        <dbReference type="ChEBI" id="CHEBI:60240"/>
    </cofactor>
</comment>
<dbReference type="InterPro" id="IPR038069">
    <property type="entry name" value="Pelota/DOM34_N"/>
</dbReference>
<dbReference type="GO" id="GO:0070481">
    <property type="term" value="P:nuclear-transcribed mRNA catabolic process, non-stop decay"/>
    <property type="evidence" value="ECO:0007669"/>
    <property type="project" value="InterPro"/>
</dbReference>
<evidence type="ECO:0000313" key="8">
    <source>
        <dbReference type="EMBL" id="OAO12195.1"/>
    </source>
</evidence>
<evidence type="ECO:0000256" key="4">
    <source>
        <dbReference type="ARBA" id="ARBA00022490"/>
    </source>
</evidence>
<dbReference type="InterPro" id="IPR005140">
    <property type="entry name" value="eRF1_Pelota-like_N"/>
</dbReference>
<dbReference type="InterPro" id="IPR005142">
    <property type="entry name" value="eRF1_3"/>
</dbReference>
<reference evidence="8 9" key="1">
    <citation type="submission" date="2016-05" db="EMBL/GenBank/DDBJ databases">
        <title>Nuclear genome of Blastocystis sp. subtype 1 NandII.</title>
        <authorList>
            <person name="Gentekaki E."/>
            <person name="Curtis B."/>
            <person name="Stairs C."/>
            <person name="Eme L."/>
            <person name="Herman E."/>
            <person name="Klimes V."/>
            <person name="Arias M.C."/>
            <person name="Elias M."/>
            <person name="Hilliou F."/>
            <person name="Klute M."/>
            <person name="Malik S.-B."/>
            <person name="Pightling A."/>
            <person name="Rachubinski R."/>
            <person name="Salas D."/>
            <person name="Schlacht A."/>
            <person name="Suga H."/>
            <person name="Archibald J."/>
            <person name="Ball S.G."/>
            <person name="Clark G."/>
            <person name="Dacks J."/>
            <person name="Van Der Giezen M."/>
            <person name="Tsaousis A."/>
            <person name="Roger A."/>
        </authorList>
    </citation>
    <scope>NUCLEOTIDE SEQUENCE [LARGE SCALE GENOMIC DNA]</scope>
    <source>
        <strain evidence="9">ATCC 50177 / NandII</strain>
    </source>
</reference>
<organism evidence="8 9">
    <name type="scientific">Blastocystis sp. subtype 1 (strain ATCC 50177 / NandII)</name>
    <dbReference type="NCBI Taxonomy" id="478820"/>
    <lineage>
        <taxon>Eukaryota</taxon>
        <taxon>Sar</taxon>
        <taxon>Stramenopiles</taxon>
        <taxon>Bigyra</taxon>
        <taxon>Opalozoa</taxon>
        <taxon>Opalinata</taxon>
        <taxon>Blastocystidae</taxon>
        <taxon>Blastocystis</taxon>
    </lineage>
</organism>
<dbReference type="Pfam" id="PF03465">
    <property type="entry name" value="eRF1_3"/>
    <property type="match status" value="1"/>
</dbReference>
<name>A0A196S517_BLAHN</name>
<dbReference type="GO" id="GO:0032790">
    <property type="term" value="P:ribosome disassembly"/>
    <property type="evidence" value="ECO:0007669"/>
    <property type="project" value="TreeGrafter"/>
</dbReference>
<protein>
    <recommendedName>
        <fullName evidence="6">Protein pelota homolog</fullName>
    </recommendedName>
</protein>
<dbReference type="InterPro" id="IPR004405">
    <property type="entry name" value="TF_pelota"/>
</dbReference>
<dbReference type="Gene3D" id="2.30.30.870">
    <property type="entry name" value="Pelota, domain A"/>
    <property type="match status" value="1"/>
</dbReference>
<dbReference type="SUPFAM" id="SSF55315">
    <property type="entry name" value="L30e-like"/>
    <property type="match status" value="1"/>
</dbReference>
<dbReference type="NCBIfam" id="TIGR00111">
    <property type="entry name" value="pelota"/>
    <property type="match status" value="1"/>
</dbReference>
<dbReference type="SMART" id="SM01194">
    <property type="entry name" value="eRF1_1"/>
    <property type="match status" value="1"/>
</dbReference>
<evidence type="ECO:0000256" key="3">
    <source>
        <dbReference type="ARBA" id="ARBA00009504"/>
    </source>
</evidence>
<dbReference type="OrthoDB" id="10249111at2759"/>
<accession>A0A196S517</accession>
<comment type="similarity">
    <text evidence="3 6">Belongs to the eukaryotic release factor 1 family. Pelota subfamily.</text>
</comment>
<evidence type="ECO:0000256" key="1">
    <source>
        <dbReference type="ARBA" id="ARBA00001968"/>
    </source>
</evidence>
<dbReference type="EMBL" id="LXWW01000559">
    <property type="protein sequence ID" value="OAO12195.1"/>
    <property type="molecule type" value="Genomic_DNA"/>
</dbReference>
<evidence type="ECO:0000256" key="5">
    <source>
        <dbReference type="ARBA" id="ARBA00022723"/>
    </source>
</evidence>
<dbReference type="STRING" id="478820.A0A196S517"/>
<dbReference type="FunFam" id="2.30.30.870:FF:000002">
    <property type="entry name" value="Protein pelota homolog"/>
    <property type="match status" value="1"/>
</dbReference>
<evidence type="ECO:0000259" key="7">
    <source>
        <dbReference type="SMART" id="SM01194"/>
    </source>
</evidence>
<gene>
    <name evidence="8" type="ORF">AV274_6136</name>
</gene>
<dbReference type="InterPro" id="IPR005141">
    <property type="entry name" value="eRF1_2"/>
</dbReference>
<feature type="domain" description="eRF1/Pelota-like N-terminal" evidence="7">
    <location>
        <begin position="1"/>
        <end position="131"/>
    </location>
</feature>
<dbReference type="InterPro" id="IPR042226">
    <property type="entry name" value="eFR1_2_sf"/>
</dbReference>
<comment type="function">
    <text evidence="6">Component of the Pelota-HBS1L complex, a complex that recognizes stalled ribosomes and triggers the No-Go Decay (NGD) pathway. In the Pelota-HBS1L complex, pelo recognizes ribosomes stalled at the 3' end of an mRNA and engages stalled ribosomes by destabilizing mRNA in the mRNA channel.</text>
</comment>
<dbReference type="Pfam" id="PF26356">
    <property type="entry name" value="Pelota_N"/>
    <property type="match status" value="1"/>
</dbReference>
<dbReference type="GO" id="GO:0070966">
    <property type="term" value="P:nuclear-transcribed mRNA catabolic process, no-go decay"/>
    <property type="evidence" value="ECO:0007669"/>
    <property type="project" value="InterPro"/>
</dbReference>
<dbReference type="SUPFAM" id="SSF159065">
    <property type="entry name" value="Dom34/Pelota N-terminal domain-like"/>
    <property type="match status" value="1"/>
</dbReference>
<dbReference type="GO" id="GO:0070651">
    <property type="term" value="P:nonfunctional rRNA decay"/>
    <property type="evidence" value="ECO:0007669"/>
    <property type="project" value="TreeGrafter"/>
</dbReference>
<evidence type="ECO:0000256" key="6">
    <source>
        <dbReference type="RuleBase" id="RU362019"/>
    </source>
</evidence>
<dbReference type="FunFam" id="3.30.1330.30:FF:000008">
    <property type="entry name" value="Protein pelota homolog"/>
    <property type="match status" value="1"/>
</dbReference>